<dbReference type="Proteomes" id="UP000824782">
    <property type="component" value="Unassembled WGS sequence"/>
</dbReference>
<name>A0AAV6YK99_ENGPU</name>
<protein>
    <submittedName>
        <fullName evidence="2">Uncharacterized protein</fullName>
    </submittedName>
</protein>
<organism evidence="2 3">
    <name type="scientific">Engystomops pustulosus</name>
    <name type="common">Tungara frog</name>
    <name type="synonym">Physalaemus pustulosus</name>
    <dbReference type="NCBI Taxonomy" id="76066"/>
    <lineage>
        <taxon>Eukaryota</taxon>
        <taxon>Metazoa</taxon>
        <taxon>Chordata</taxon>
        <taxon>Craniata</taxon>
        <taxon>Vertebrata</taxon>
        <taxon>Euteleostomi</taxon>
        <taxon>Amphibia</taxon>
        <taxon>Batrachia</taxon>
        <taxon>Anura</taxon>
        <taxon>Neobatrachia</taxon>
        <taxon>Hyloidea</taxon>
        <taxon>Leptodactylidae</taxon>
        <taxon>Leiuperinae</taxon>
        <taxon>Engystomops</taxon>
    </lineage>
</organism>
<feature type="compositionally biased region" description="Basic and acidic residues" evidence="1">
    <location>
        <begin position="130"/>
        <end position="146"/>
    </location>
</feature>
<reference evidence="2" key="1">
    <citation type="thesis" date="2020" institute="ProQuest LLC" country="789 East Eisenhower Parkway, Ann Arbor, MI, USA">
        <title>Comparative Genomics and Chromosome Evolution.</title>
        <authorList>
            <person name="Mudd A.B."/>
        </authorList>
    </citation>
    <scope>NUCLEOTIDE SEQUENCE</scope>
    <source>
        <strain evidence="2">237g6f4</strain>
        <tissue evidence="2">Blood</tissue>
    </source>
</reference>
<feature type="region of interest" description="Disordered" evidence="1">
    <location>
        <begin position="129"/>
        <end position="149"/>
    </location>
</feature>
<evidence type="ECO:0000256" key="1">
    <source>
        <dbReference type="SAM" id="MobiDB-lite"/>
    </source>
</evidence>
<feature type="region of interest" description="Disordered" evidence="1">
    <location>
        <begin position="1"/>
        <end position="33"/>
    </location>
</feature>
<keyword evidence="3" id="KW-1185">Reference proteome</keyword>
<evidence type="ECO:0000313" key="2">
    <source>
        <dbReference type="EMBL" id="KAG8537627.1"/>
    </source>
</evidence>
<feature type="region of interest" description="Disordered" evidence="1">
    <location>
        <begin position="50"/>
        <end position="69"/>
    </location>
</feature>
<evidence type="ECO:0000313" key="3">
    <source>
        <dbReference type="Proteomes" id="UP000824782"/>
    </source>
</evidence>
<gene>
    <name evidence="2" type="ORF">GDO81_024197</name>
</gene>
<accession>A0AAV6YK99</accession>
<sequence length="164" mass="17094">MQRRPPTHRGAEGIGRQVRGKAGREATALLPSFQPCGTGAPLLSLRRTGSATLSTPAPGRGLGEGSRGSSVRIAWLRGSGLRLGPTTAGPSRFGPGCGASTCLSHEGSVTGKKPLPTSACRLTLAPTRGPTERVERGRDFQGRPTRDAIPQCRLSALPRTYSVV</sequence>
<dbReference type="EMBL" id="WNYA01028443">
    <property type="protein sequence ID" value="KAG8537627.1"/>
    <property type="molecule type" value="Genomic_DNA"/>
</dbReference>
<dbReference type="AlphaFoldDB" id="A0AAV6YK99"/>
<comment type="caution">
    <text evidence="2">The sequence shown here is derived from an EMBL/GenBank/DDBJ whole genome shotgun (WGS) entry which is preliminary data.</text>
</comment>
<proteinExistence type="predicted"/>